<protein>
    <submittedName>
        <fullName evidence="10">ABC-type dipeptide/oligopeptide/nickel transport system ATPase component</fullName>
    </submittedName>
</protein>
<evidence type="ECO:0000313" key="10">
    <source>
        <dbReference type="EMBL" id="RPE28627.1"/>
    </source>
</evidence>
<dbReference type="Proteomes" id="UP000266906">
    <property type="component" value="Unassembled WGS sequence"/>
</dbReference>
<feature type="compositionally biased region" description="Pro residues" evidence="8">
    <location>
        <begin position="287"/>
        <end position="307"/>
    </location>
</feature>
<dbReference type="InterPro" id="IPR050388">
    <property type="entry name" value="ABC_Ni/Peptide_Import"/>
</dbReference>
<dbReference type="GO" id="GO:0005886">
    <property type="term" value="C:plasma membrane"/>
    <property type="evidence" value="ECO:0007669"/>
    <property type="project" value="UniProtKB-SubCell"/>
</dbReference>
<dbReference type="InterPro" id="IPR003439">
    <property type="entry name" value="ABC_transporter-like_ATP-bd"/>
</dbReference>
<dbReference type="AlphaFoldDB" id="A0A3N4RJS2"/>
<evidence type="ECO:0000256" key="1">
    <source>
        <dbReference type="ARBA" id="ARBA00004202"/>
    </source>
</evidence>
<dbReference type="SMART" id="SM00382">
    <property type="entry name" value="AAA"/>
    <property type="match status" value="1"/>
</dbReference>
<reference evidence="10 11" key="1">
    <citation type="submission" date="2018-11" db="EMBL/GenBank/DDBJ databases">
        <title>Sequencing the genomes of 1000 actinobacteria strains.</title>
        <authorList>
            <person name="Klenk H.-P."/>
        </authorList>
    </citation>
    <scope>NUCLEOTIDE SEQUENCE [LARGE SCALE GENOMIC DNA]</scope>
    <source>
        <strain evidence="10 11">DSM 44781</strain>
    </source>
</reference>
<evidence type="ECO:0000256" key="8">
    <source>
        <dbReference type="SAM" id="MobiDB-lite"/>
    </source>
</evidence>
<evidence type="ECO:0000256" key="5">
    <source>
        <dbReference type="ARBA" id="ARBA00022741"/>
    </source>
</evidence>
<organism evidence="10 11">
    <name type="scientific">Kitasatospora cineracea</name>
    <dbReference type="NCBI Taxonomy" id="88074"/>
    <lineage>
        <taxon>Bacteria</taxon>
        <taxon>Bacillati</taxon>
        <taxon>Actinomycetota</taxon>
        <taxon>Actinomycetes</taxon>
        <taxon>Kitasatosporales</taxon>
        <taxon>Streptomycetaceae</taxon>
        <taxon>Kitasatospora</taxon>
    </lineage>
</organism>
<dbReference type="PROSITE" id="PS00675">
    <property type="entry name" value="SIGMA54_INTERACT_1"/>
    <property type="match status" value="1"/>
</dbReference>
<dbReference type="GO" id="GO:0005524">
    <property type="term" value="F:ATP binding"/>
    <property type="evidence" value="ECO:0007669"/>
    <property type="project" value="UniProtKB-KW"/>
</dbReference>
<evidence type="ECO:0000256" key="3">
    <source>
        <dbReference type="ARBA" id="ARBA00022448"/>
    </source>
</evidence>
<evidence type="ECO:0000256" key="2">
    <source>
        <dbReference type="ARBA" id="ARBA00005417"/>
    </source>
</evidence>
<evidence type="ECO:0000256" key="4">
    <source>
        <dbReference type="ARBA" id="ARBA00022475"/>
    </source>
</evidence>
<evidence type="ECO:0000259" key="9">
    <source>
        <dbReference type="PROSITE" id="PS50893"/>
    </source>
</evidence>
<evidence type="ECO:0000256" key="7">
    <source>
        <dbReference type="ARBA" id="ARBA00023136"/>
    </source>
</evidence>
<dbReference type="InterPro" id="IPR025662">
    <property type="entry name" value="Sigma_54_int_dom_ATP-bd_1"/>
</dbReference>
<comment type="caution">
    <text evidence="10">The sequence shown here is derived from an EMBL/GenBank/DDBJ whole genome shotgun (WGS) entry which is preliminary data.</text>
</comment>
<comment type="subcellular location">
    <subcellularLocation>
        <location evidence="1">Cell membrane</location>
        <topology evidence="1">Peripheral membrane protein</topology>
    </subcellularLocation>
</comment>
<keyword evidence="3" id="KW-0813">Transport</keyword>
<proteinExistence type="inferred from homology"/>
<dbReference type="PANTHER" id="PTHR43297:SF2">
    <property type="entry name" value="DIPEPTIDE TRANSPORT ATP-BINDING PROTEIN DPPD"/>
    <property type="match status" value="1"/>
</dbReference>
<dbReference type="GO" id="GO:0016887">
    <property type="term" value="F:ATP hydrolysis activity"/>
    <property type="evidence" value="ECO:0007669"/>
    <property type="project" value="InterPro"/>
</dbReference>
<sequence length="307" mass="31566">MSGSLLTVEGLTVEHPGGVRALDGVDLHLAAGAALVLLGESGSGKTTLARAVLGLTPRTGTVRGSIRLDGTELLGRTERDWTRIRGRRIGYVPQDPSATLDPLRRIGTQLAEVLRVHGLAGTRRAARAAALPLLAAAGLPDPERAAHAHPHELSGGLRQRAAIALAVAGGPELLIADEPTTALDTLVRARVLDLFTALRTERGLALLLVTHDLAAAARIGGTAAVLTHGRLTATGPAEELLVPDPARGPGALPQSPAGAPGNGEPVLLPVGSRRKVRAAARRDGNPGPTPHPAAEPLPPVPPRESSR</sequence>
<dbReference type="EMBL" id="RKQG01000002">
    <property type="protein sequence ID" value="RPE28627.1"/>
    <property type="molecule type" value="Genomic_DNA"/>
</dbReference>
<dbReference type="Pfam" id="PF00005">
    <property type="entry name" value="ABC_tran"/>
    <property type="match status" value="1"/>
</dbReference>
<dbReference type="InterPro" id="IPR027417">
    <property type="entry name" value="P-loop_NTPase"/>
</dbReference>
<feature type="region of interest" description="Disordered" evidence="8">
    <location>
        <begin position="240"/>
        <end position="307"/>
    </location>
</feature>
<dbReference type="SUPFAM" id="SSF52540">
    <property type="entry name" value="P-loop containing nucleoside triphosphate hydrolases"/>
    <property type="match status" value="1"/>
</dbReference>
<comment type="similarity">
    <text evidence="2">Belongs to the ABC transporter superfamily.</text>
</comment>
<dbReference type="Gene3D" id="3.40.50.300">
    <property type="entry name" value="P-loop containing nucleotide triphosphate hydrolases"/>
    <property type="match status" value="1"/>
</dbReference>
<accession>A0A3N4RJS2</accession>
<keyword evidence="6" id="KW-0067">ATP-binding</keyword>
<dbReference type="PANTHER" id="PTHR43297">
    <property type="entry name" value="OLIGOPEPTIDE TRANSPORT ATP-BINDING PROTEIN APPD"/>
    <property type="match status" value="1"/>
</dbReference>
<keyword evidence="4" id="KW-1003">Cell membrane</keyword>
<keyword evidence="7" id="KW-0472">Membrane</keyword>
<keyword evidence="5" id="KW-0547">Nucleotide-binding</keyword>
<keyword evidence="11" id="KW-1185">Reference proteome</keyword>
<feature type="domain" description="ABC transporter" evidence="9">
    <location>
        <begin position="6"/>
        <end position="253"/>
    </location>
</feature>
<dbReference type="RefSeq" id="WP_162871722.1">
    <property type="nucleotide sequence ID" value="NZ_RKQG01000002.1"/>
</dbReference>
<dbReference type="PROSITE" id="PS50893">
    <property type="entry name" value="ABC_TRANSPORTER_2"/>
    <property type="match status" value="1"/>
</dbReference>
<evidence type="ECO:0000256" key="6">
    <source>
        <dbReference type="ARBA" id="ARBA00022840"/>
    </source>
</evidence>
<evidence type="ECO:0000313" key="11">
    <source>
        <dbReference type="Proteomes" id="UP000266906"/>
    </source>
</evidence>
<dbReference type="CDD" id="cd03257">
    <property type="entry name" value="ABC_NikE_OppD_transporters"/>
    <property type="match status" value="1"/>
</dbReference>
<name>A0A3N4RJS2_9ACTN</name>
<dbReference type="InterPro" id="IPR003593">
    <property type="entry name" value="AAA+_ATPase"/>
</dbReference>
<gene>
    <name evidence="10" type="ORF">EDD38_5764</name>
</gene>